<feature type="region of interest" description="Disordered" evidence="1">
    <location>
        <begin position="22"/>
        <end position="43"/>
    </location>
</feature>
<evidence type="ECO:0000313" key="5">
    <source>
        <dbReference type="Proteomes" id="UP000002670"/>
    </source>
</evidence>
<organism evidence="3 4">
    <name type="scientific">Salmonella typhi</name>
    <dbReference type="NCBI Taxonomy" id="90370"/>
    <lineage>
        <taxon>Bacteria</taxon>
        <taxon>Pseudomonadati</taxon>
        <taxon>Pseudomonadota</taxon>
        <taxon>Gammaproteobacteria</taxon>
        <taxon>Enterobacterales</taxon>
        <taxon>Enterobacteriaceae</taxon>
        <taxon>Salmonella</taxon>
    </lineage>
</organism>
<accession>Q8Z2A2</accession>
<dbReference type="KEGG" id="sty:STY4163"/>
<accession>Q7C624</accession>
<dbReference type="PATRIC" id="fig|90370.929.peg.2876"/>
<proteinExistence type="predicted"/>
<name>Q8Z2A2_SALTI</name>
<evidence type="ECO:0000313" key="2">
    <source>
        <dbReference type="EMBL" id="AAO71358.1"/>
    </source>
</evidence>
<reference evidence="3 4" key="1">
    <citation type="journal article" date="2001" name="Nature">
        <title>Complete genome sequence of a multiple drug resistant Salmonella enterica serovar Typhi CT18.</title>
        <authorList>
            <person name="Parkhill J."/>
            <person name="Dougan G."/>
            <person name="James K.D."/>
            <person name="Thomson N.R."/>
            <person name="Pickard D."/>
            <person name="Wain J."/>
            <person name="Churcher C."/>
            <person name="Mungall K.L."/>
            <person name="Bentley S.D."/>
            <person name="Holden M.T.G."/>
            <person name="Sebaihia M."/>
            <person name="Baker S."/>
            <person name="Basham D."/>
            <person name="Brooks K."/>
            <person name="Chillingworth T."/>
            <person name="Connerton P."/>
            <person name="Cronin A."/>
            <person name="Davis P."/>
            <person name="Davies R.M."/>
            <person name="Dowd L."/>
            <person name="White N."/>
            <person name="Farrar J."/>
            <person name="Feltwell T."/>
            <person name="Hamlin N."/>
            <person name="Haque A."/>
            <person name="Hien T.T."/>
            <person name="Holroyd S."/>
            <person name="Jagels K."/>
            <person name="Krogh A."/>
            <person name="Larsen T.S."/>
            <person name="Leather S."/>
            <person name="Moule S."/>
            <person name="O'Gaora P."/>
            <person name="Parry C."/>
            <person name="Quail M."/>
            <person name="Rutherford K."/>
            <person name="Simmonds M."/>
            <person name="Skelton J."/>
            <person name="Stevens K."/>
            <person name="Whitehead S."/>
            <person name="Barrell B.G."/>
        </authorList>
    </citation>
    <scope>NUCLEOTIDE SEQUENCE [LARGE SCALE GENOMIC DNA]</scope>
    <source>
        <strain evidence="3 4">CT18</strain>
    </source>
</reference>
<dbReference type="HOGENOM" id="CLU_214505_0_0_6"/>
<dbReference type="KEGG" id="stt:t3881"/>
<keyword evidence="5" id="KW-1185">Reference proteome</keyword>
<dbReference type="STRING" id="220341.gene:17588002"/>
<gene>
    <name evidence="3" type="ordered locus">STY4163</name>
    <name evidence="2" type="ordered locus">t3881</name>
</gene>
<reference evidence="2 5" key="2">
    <citation type="journal article" date="2003" name="J. Bacteriol.">
        <title>Comparative genomics of Salmonella enterica serovar Typhi strains Ty2 and CT18.</title>
        <authorList>
            <person name="Deng W."/>
            <person name="Liou S.R."/>
            <person name="Plunkett G.III."/>
            <person name="Mayhew G.F."/>
            <person name="Rose D.J."/>
            <person name="Burland V."/>
            <person name="Kodoyianni V."/>
            <person name="Schwartz D.C."/>
            <person name="Blattner F.R."/>
        </authorList>
    </citation>
    <scope>NUCLEOTIDE SEQUENCE [LARGE SCALE GENOMIC DNA]</scope>
    <source>
        <strain evidence="5">ATCC 700931 / Ty2</strain>
        <strain evidence="2">Ty2</strain>
    </source>
</reference>
<feature type="compositionally biased region" description="Polar residues" evidence="1">
    <location>
        <begin position="33"/>
        <end position="43"/>
    </location>
</feature>
<evidence type="ECO:0000313" key="3">
    <source>
        <dbReference type="EMBL" id="CAD07989.1"/>
    </source>
</evidence>
<dbReference type="Proteomes" id="UP000000541">
    <property type="component" value="Chromosome"/>
</dbReference>
<dbReference type="EMBL" id="AL513382">
    <property type="protein sequence ID" value="CAD07989.1"/>
    <property type="molecule type" value="Genomic_DNA"/>
</dbReference>
<dbReference type="AlphaFoldDB" id="Q8Z2A2"/>
<protein>
    <submittedName>
        <fullName evidence="3">Uncharacterized protein</fullName>
    </submittedName>
</protein>
<sequence>MTEDDLPLRAVADATFSRFARVEPLAPGGSHPRQASDTKNPAR</sequence>
<evidence type="ECO:0000313" key="4">
    <source>
        <dbReference type="Proteomes" id="UP000000541"/>
    </source>
</evidence>
<evidence type="ECO:0000256" key="1">
    <source>
        <dbReference type="SAM" id="MobiDB-lite"/>
    </source>
</evidence>
<dbReference type="EMBL" id="AE014613">
    <property type="protein sequence ID" value="AAO71358.1"/>
    <property type="molecule type" value="Genomic_DNA"/>
</dbReference>
<dbReference type="Proteomes" id="UP000002670">
    <property type="component" value="Chromosome"/>
</dbReference>